<keyword evidence="2" id="KW-1185">Reference proteome</keyword>
<reference evidence="1 2" key="1">
    <citation type="submission" date="2023-03" db="EMBL/GenBank/DDBJ databases">
        <title>Genome insight into feeding habits of ladybird beetles.</title>
        <authorList>
            <person name="Li H.-S."/>
            <person name="Huang Y.-H."/>
            <person name="Pang H."/>
        </authorList>
    </citation>
    <scope>NUCLEOTIDE SEQUENCE [LARGE SCALE GENOMIC DNA]</scope>
    <source>
        <strain evidence="1">SYSU_2023b</strain>
        <tissue evidence="1">Whole body</tissue>
    </source>
</reference>
<evidence type="ECO:0000313" key="2">
    <source>
        <dbReference type="Proteomes" id="UP001431783"/>
    </source>
</evidence>
<gene>
    <name evidence="1" type="ORF">WA026_010461</name>
</gene>
<name>A0AAW1VAB5_9CUCU</name>
<accession>A0AAW1VAB5</accession>
<sequence>MKLTSNRDPRSDRSTKLVRFVTKAKESVANRHGERERPVCKSGMWQDILMWVMMLDFGLGIDISNGKKNLNR</sequence>
<dbReference type="Proteomes" id="UP001431783">
    <property type="component" value="Unassembled WGS sequence"/>
</dbReference>
<proteinExistence type="predicted"/>
<comment type="caution">
    <text evidence="1">The sequence shown here is derived from an EMBL/GenBank/DDBJ whole genome shotgun (WGS) entry which is preliminary data.</text>
</comment>
<organism evidence="1 2">
    <name type="scientific">Henosepilachna vigintioctopunctata</name>
    <dbReference type="NCBI Taxonomy" id="420089"/>
    <lineage>
        <taxon>Eukaryota</taxon>
        <taxon>Metazoa</taxon>
        <taxon>Ecdysozoa</taxon>
        <taxon>Arthropoda</taxon>
        <taxon>Hexapoda</taxon>
        <taxon>Insecta</taxon>
        <taxon>Pterygota</taxon>
        <taxon>Neoptera</taxon>
        <taxon>Endopterygota</taxon>
        <taxon>Coleoptera</taxon>
        <taxon>Polyphaga</taxon>
        <taxon>Cucujiformia</taxon>
        <taxon>Coccinelloidea</taxon>
        <taxon>Coccinellidae</taxon>
        <taxon>Epilachninae</taxon>
        <taxon>Epilachnini</taxon>
        <taxon>Henosepilachna</taxon>
    </lineage>
</organism>
<protein>
    <submittedName>
        <fullName evidence="1">Uncharacterized protein</fullName>
    </submittedName>
</protein>
<dbReference type="EMBL" id="JARQZJ010000125">
    <property type="protein sequence ID" value="KAK9890368.1"/>
    <property type="molecule type" value="Genomic_DNA"/>
</dbReference>
<evidence type="ECO:0000313" key="1">
    <source>
        <dbReference type="EMBL" id="KAK9890368.1"/>
    </source>
</evidence>
<dbReference type="AlphaFoldDB" id="A0AAW1VAB5"/>